<evidence type="ECO:0000313" key="6">
    <source>
        <dbReference type="EMBL" id="MDX5930319.1"/>
    </source>
</evidence>
<dbReference type="GO" id="GO:0015035">
    <property type="term" value="F:protein-disulfide reductase activity"/>
    <property type="evidence" value="ECO:0007669"/>
    <property type="project" value="InterPro"/>
</dbReference>
<keyword evidence="3 5" id="KW-1133">Transmembrane helix</keyword>
<name>A0AAW9DP32_ACIAO</name>
<gene>
    <name evidence="6" type="ORF">SIL87_05995</name>
</gene>
<feature type="transmembrane region" description="Helical" evidence="5">
    <location>
        <begin position="17"/>
        <end position="40"/>
    </location>
</feature>
<keyword evidence="7" id="KW-1185">Reference proteome</keyword>
<evidence type="ECO:0000256" key="2">
    <source>
        <dbReference type="ARBA" id="ARBA00022692"/>
    </source>
</evidence>
<evidence type="ECO:0000313" key="7">
    <source>
        <dbReference type="Proteomes" id="UP001279553"/>
    </source>
</evidence>
<evidence type="ECO:0000256" key="5">
    <source>
        <dbReference type="SAM" id="Phobius"/>
    </source>
</evidence>
<dbReference type="InterPro" id="IPR003752">
    <property type="entry name" value="DiS_bond_form_DsbB/BdbC"/>
</dbReference>
<dbReference type="RefSeq" id="WP_319613274.1">
    <property type="nucleotide sequence ID" value="NZ_JAWXYB010000018.1"/>
</dbReference>
<organism evidence="6 7">
    <name type="scientific">Acidiphilium acidophilum</name>
    <name type="common">Thiobacillus acidophilus</name>
    <dbReference type="NCBI Taxonomy" id="76588"/>
    <lineage>
        <taxon>Bacteria</taxon>
        <taxon>Pseudomonadati</taxon>
        <taxon>Pseudomonadota</taxon>
        <taxon>Alphaproteobacteria</taxon>
        <taxon>Acetobacterales</taxon>
        <taxon>Acidocellaceae</taxon>
        <taxon>Acidiphilium</taxon>
    </lineage>
</organism>
<dbReference type="Gene3D" id="1.20.1550.10">
    <property type="entry name" value="DsbB-like"/>
    <property type="match status" value="1"/>
</dbReference>
<dbReference type="SUPFAM" id="SSF158442">
    <property type="entry name" value="DsbB-like"/>
    <property type="match status" value="1"/>
</dbReference>
<sequence length="167" mass="17548">MSAAGLRARPGLSPRQAALAVAGAGAFALAIAYVAEYALHMVPCPLCYIERWPYRIIIVLGLAGAVLPPRAARVLLGLAALVMLGDVAIAFVHVGAEQHWWKSPLPECNVAPPGFGAMPLRPSASCDSPVYLIPGLPISFATMDLIYALTVASAIASYLRASRGEIR</sequence>
<dbReference type="GO" id="GO:0016020">
    <property type="term" value="C:membrane"/>
    <property type="evidence" value="ECO:0007669"/>
    <property type="project" value="UniProtKB-SubCell"/>
</dbReference>
<evidence type="ECO:0000256" key="3">
    <source>
        <dbReference type="ARBA" id="ARBA00022989"/>
    </source>
</evidence>
<keyword evidence="2 5" id="KW-0812">Transmembrane</keyword>
<dbReference type="AlphaFoldDB" id="A0AAW9DP32"/>
<reference evidence="6 7" key="1">
    <citation type="submission" date="2023-11" db="EMBL/GenBank/DDBJ databases">
        <title>MicrobeMod: A computational toolkit for identifying prokaryotic methylation and restriction-modification with nanopore sequencing.</title>
        <authorList>
            <person name="Crits-Christoph A."/>
            <person name="Kang S.C."/>
            <person name="Lee H."/>
            <person name="Ostrov N."/>
        </authorList>
    </citation>
    <scope>NUCLEOTIDE SEQUENCE [LARGE SCALE GENOMIC DNA]</scope>
    <source>
        <strain evidence="6 7">DSMZ 700</strain>
    </source>
</reference>
<dbReference type="GO" id="GO:0006457">
    <property type="term" value="P:protein folding"/>
    <property type="evidence" value="ECO:0007669"/>
    <property type="project" value="InterPro"/>
</dbReference>
<feature type="transmembrane region" description="Helical" evidence="5">
    <location>
        <begin position="75"/>
        <end position="96"/>
    </location>
</feature>
<dbReference type="EMBL" id="JAWXYB010000018">
    <property type="protein sequence ID" value="MDX5930319.1"/>
    <property type="molecule type" value="Genomic_DNA"/>
</dbReference>
<accession>A0AAW9DP32</accession>
<feature type="transmembrane region" description="Helical" evidence="5">
    <location>
        <begin position="138"/>
        <end position="159"/>
    </location>
</feature>
<dbReference type="Proteomes" id="UP001279553">
    <property type="component" value="Unassembled WGS sequence"/>
</dbReference>
<keyword evidence="4 5" id="KW-0472">Membrane</keyword>
<proteinExistence type="predicted"/>
<evidence type="ECO:0000256" key="4">
    <source>
        <dbReference type="ARBA" id="ARBA00023136"/>
    </source>
</evidence>
<dbReference type="Pfam" id="PF02600">
    <property type="entry name" value="DsbB"/>
    <property type="match status" value="1"/>
</dbReference>
<feature type="transmembrane region" description="Helical" evidence="5">
    <location>
        <begin position="52"/>
        <end position="68"/>
    </location>
</feature>
<comment type="caution">
    <text evidence="6">The sequence shown here is derived from an EMBL/GenBank/DDBJ whole genome shotgun (WGS) entry which is preliminary data.</text>
</comment>
<evidence type="ECO:0000256" key="1">
    <source>
        <dbReference type="ARBA" id="ARBA00004141"/>
    </source>
</evidence>
<protein>
    <submittedName>
        <fullName evidence="6">Disulfide bond formation protein B</fullName>
    </submittedName>
</protein>
<comment type="subcellular location">
    <subcellularLocation>
        <location evidence="1">Membrane</location>
        <topology evidence="1">Multi-pass membrane protein</topology>
    </subcellularLocation>
</comment>
<dbReference type="InterPro" id="IPR023380">
    <property type="entry name" value="DsbB-like_sf"/>
</dbReference>